<comment type="caution">
    <text evidence="3">The sequence shown here is derived from an EMBL/GenBank/DDBJ whole genome shotgun (WGS) entry which is preliminary data.</text>
</comment>
<dbReference type="EMBL" id="SSTM01000002">
    <property type="protein sequence ID" value="TJW11343.1"/>
    <property type="molecule type" value="Genomic_DNA"/>
</dbReference>
<dbReference type="PANTHER" id="PTHR22916:SF3">
    <property type="entry name" value="UDP-GLCNAC:BETAGAL BETA-1,3-N-ACETYLGLUCOSAMINYLTRANSFERASE-LIKE PROTEIN 1"/>
    <property type="match status" value="1"/>
</dbReference>
<dbReference type="CDD" id="cd00761">
    <property type="entry name" value="Glyco_tranf_GTA_type"/>
    <property type="match status" value="1"/>
</dbReference>
<dbReference type="Pfam" id="PF00534">
    <property type="entry name" value="Glycos_transf_1"/>
    <property type="match status" value="1"/>
</dbReference>
<dbReference type="Pfam" id="PF00535">
    <property type="entry name" value="Glycos_transf_2"/>
    <property type="match status" value="1"/>
</dbReference>
<dbReference type="Proteomes" id="UP000309454">
    <property type="component" value="Unassembled WGS sequence"/>
</dbReference>
<gene>
    <name evidence="3" type="ORF">E5982_03810</name>
</gene>
<dbReference type="InterPro" id="IPR001296">
    <property type="entry name" value="Glyco_trans_1"/>
</dbReference>
<evidence type="ECO:0000259" key="1">
    <source>
        <dbReference type="Pfam" id="PF00534"/>
    </source>
</evidence>
<dbReference type="InterPro" id="IPR001173">
    <property type="entry name" value="Glyco_trans_2-like"/>
</dbReference>
<accession>A0A4T9TC06</accession>
<evidence type="ECO:0000259" key="2">
    <source>
        <dbReference type="Pfam" id="PF00535"/>
    </source>
</evidence>
<proteinExistence type="predicted"/>
<dbReference type="Gene3D" id="3.90.550.10">
    <property type="entry name" value="Spore Coat Polysaccharide Biosynthesis Protein SpsA, Chain A"/>
    <property type="match status" value="1"/>
</dbReference>
<dbReference type="CDD" id="cd03801">
    <property type="entry name" value="GT4_PimA-like"/>
    <property type="match status" value="1"/>
</dbReference>
<dbReference type="AlphaFoldDB" id="A0A4T9TC06"/>
<evidence type="ECO:0000313" key="4">
    <source>
        <dbReference type="Proteomes" id="UP000309454"/>
    </source>
</evidence>
<feature type="domain" description="Glycosyl transferase family 1" evidence="1">
    <location>
        <begin position="517"/>
        <end position="672"/>
    </location>
</feature>
<sequence length="779" mass="88483">MPRASIIIPAYNASAMLHRSLGSSLGQTVSDVEVIVINDCSTDDTLDIAREYASNDSRVIVLSNEENSGPMVSRSRGVEVAKGDYIFFLDADDSLVENAVEVVLRQSVKKHWDIVHFDMTVENVGLAPDADVKATLDFARPYNGQLFGQEVIRACFEKHQYGWNLANKAFCLSVCKKANEFIPEKRMLRGEDGLVYFILAYFAESYIGLPGERLYHYFYGSGEDGKSQITLDEFRHMCSSSDIAFEMRRFLESQGEMDGLGACYEEASMTLASHAARQYRLRVPEKDRANAFEIMKEAWGSLFTAIGFSRQFWNAPEKFARDLQSAPTFRASSRPVKTIGTYYHHYLGGGTEKVQQFLIKLWRQMGLRVVLFVDNMPDPDQVDIASEADEFYLLPQAVRCTSGDYKRRAQLLEKAARECDIDLLVYHYYDSQTLMWDMTIMKCLGISTLVYYHNSFSYLEKFGRPQFAEIADVYALADGVITLSAVDSMWWQGWGSRVFETVSPFVYDGATEGLAPVHEKNILCLGRVAPDKHTDKVIEIFEAVKRRIPDATLTVVGGSGDKKYVEYIDEKIRKSPYSESIERVNWTEDPSAYFSSARVFLMASDIEGYPLALLESLASGVPAVMYDLPYLTLVREARGRGLVTVPFDECNRAAYEVERFLVDDDYYLQMRAGALESTAPFLNYDFPAFWNEILASLANPGGHAAHREFDTETHRIMQSVFFDTYKRDLAYKRSRIAALEKDSSKKKKMEASPSWRVGRMVTWAPRKAKRVLKKLLKKK</sequence>
<dbReference type="RefSeq" id="WP_136845507.1">
    <property type="nucleotide sequence ID" value="NZ_CANSOV010000003.1"/>
</dbReference>
<evidence type="ECO:0000313" key="3">
    <source>
        <dbReference type="EMBL" id="TJW11343.1"/>
    </source>
</evidence>
<dbReference type="PANTHER" id="PTHR22916">
    <property type="entry name" value="GLYCOSYLTRANSFERASE"/>
    <property type="match status" value="1"/>
</dbReference>
<dbReference type="InterPro" id="IPR029044">
    <property type="entry name" value="Nucleotide-diphossugar_trans"/>
</dbReference>
<dbReference type="SUPFAM" id="SSF53756">
    <property type="entry name" value="UDP-Glycosyltransferase/glycogen phosphorylase"/>
    <property type="match status" value="1"/>
</dbReference>
<reference evidence="3 4" key="1">
    <citation type="submission" date="2019-04" db="EMBL/GenBank/DDBJ databases">
        <title>Microbes associate with the intestines of laboratory mice.</title>
        <authorList>
            <person name="Navarre W."/>
            <person name="Wong E."/>
            <person name="Huang K.C."/>
            <person name="Tropini C."/>
            <person name="Ng K."/>
            <person name="Yu B."/>
        </authorList>
    </citation>
    <scope>NUCLEOTIDE SEQUENCE [LARGE SCALE GENOMIC DNA]</scope>
    <source>
        <strain evidence="3 4">NM48_B13</strain>
    </source>
</reference>
<dbReference type="Gene3D" id="3.40.50.2000">
    <property type="entry name" value="Glycogen Phosphorylase B"/>
    <property type="match status" value="2"/>
</dbReference>
<dbReference type="SUPFAM" id="SSF53448">
    <property type="entry name" value="Nucleotide-diphospho-sugar transferases"/>
    <property type="match status" value="1"/>
</dbReference>
<keyword evidence="4" id="KW-1185">Reference proteome</keyword>
<dbReference type="OrthoDB" id="1666828at2"/>
<organism evidence="3 4">
    <name type="scientific">Parvibacter caecicola</name>
    <dbReference type="NCBI Taxonomy" id="747645"/>
    <lineage>
        <taxon>Bacteria</taxon>
        <taxon>Bacillati</taxon>
        <taxon>Actinomycetota</taxon>
        <taxon>Coriobacteriia</taxon>
        <taxon>Coriobacteriales</taxon>
        <taxon>Coriobacteriaceae</taxon>
        <taxon>Parvibacter</taxon>
    </lineage>
</organism>
<keyword evidence="3" id="KW-0808">Transferase</keyword>
<dbReference type="GO" id="GO:0016758">
    <property type="term" value="F:hexosyltransferase activity"/>
    <property type="evidence" value="ECO:0007669"/>
    <property type="project" value="UniProtKB-ARBA"/>
</dbReference>
<feature type="domain" description="Glycosyltransferase 2-like" evidence="2">
    <location>
        <begin position="5"/>
        <end position="123"/>
    </location>
</feature>
<name>A0A4T9TC06_9ACTN</name>
<protein>
    <submittedName>
        <fullName evidence="3">Glycosyltransferase</fullName>
    </submittedName>
</protein>